<evidence type="ECO:0000256" key="1">
    <source>
        <dbReference type="SAM" id="MobiDB-lite"/>
    </source>
</evidence>
<comment type="caution">
    <text evidence="2">The sequence shown here is derived from an EMBL/GenBank/DDBJ whole genome shotgun (WGS) entry which is preliminary data.</text>
</comment>
<sequence>MSNCDGPLQTATDPPDIFSLTDPAVPDPEGEDVSTNPLQHPGAKGQSQRLPWLNPEAETERGNCVEGSLTGSRGDAAERTTRHSTPERPTGSRGDTTNNRGAGIHHGDPKTSTSGAGCTQQEFWPRLGISVAFPGAWQH</sequence>
<gene>
    <name evidence="2" type="ORF">NDU88_004760</name>
</gene>
<dbReference type="Proteomes" id="UP001066276">
    <property type="component" value="Chromosome 5"/>
</dbReference>
<reference evidence="2" key="1">
    <citation type="journal article" date="2022" name="bioRxiv">
        <title>Sequencing and chromosome-scale assembly of the giantPleurodeles waltlgenome.</title>
        <authorList>
            <person name="Brown T."/>
            <person name="Elewa A."/>
            <person name="Iarovenko S."/>
            <person name="Subramanian E."/>
            <person name="Araus A.J."/>
            <person name="Petzold A."/>
            <person name="Susuki M."/>
            <person name="Suzuki K.-i.T."/>
            <person name="Hayashi T."/>
            <person name="Toyoda A."/>
            <person name="Oliveira C."/>
            <person name="Osipova E."/>
            <person name="Leigh N.D."/>
            <person name="Simon A."/>
            <person name="Yun M.H."/>
        </authorList>
    </citation>
    <scope>NUCLEOTIDE SEQUENCE</scope>
    <source>
        <strain evidence="2">20211129_DDA</strain>
        <tissue evidence="2">Liver</tissue>
    </source>
</reference>
<proteinExistence type="predicted"/>
<dbReference type="EMBL" id="JANPWB010000009">
    <property type="protein sequence ID" value="KAJ1151981.1"/>
    <property type="molecule type" value="Genomic_DNA"/>
</dbReference>
<evidence type="ECO:0000313" key="3">
    <source>
        <dbReference type="Proteomes" id="UP001066276"/>
    </source>
</evidence>
<organism evidence="2 3">
    <name type="scientific">Pleurodeles waltl</name>
    <name type="common">Iberian ribbed newt</name>
    <dbReference type="NCBI Taxonomy" id="8319"/>
    <lineage>
        <taxon>Eukaryota</taxon>
        <taxon>Metazoa</taxon>
        <taxon>Chordata</taxon>
        <taxon>Craniata</taxon>
        <taxon>Vertebrata</taxon>
        <taxon>Euteleostomi</taxon>
        <taxon>Amphibia</taxon>
        <taxon>Batrachia</taxon>
        <taxon>Caudata</taxon>
        <taxon>Salamandroidea</taxon>
        <taxon>Salamandridae</taxon>
        <taxon>Pleurodelinae</taxon>
        <taxon>Pleurodeles</taxon>
    </lineage>
</organism>
<keyword evidence="3" id="KW-1185">Reference proteome</keyword>
<protein>
    <submittedName>
        <fullName evidence="2">Uncharacterized protein</fullName>
    </submittedName>
</protein>
<feature type="compositionally biased region" description="Basic and acidic residues" evidence="1">
    <location>
        <begin position="75"/>
        <end position="86"/>
    </location>
</feature>
<name>A0AAV7RHS0_PLEWA</name>
<accession>A0AAV7RHS0</accession>
<evidence type="ECO:0000313" key="2">
    <source>
        <dbReference type="EMBL" id="KAJ1151981.1"/>
    </source>
</evidence>
<dbReference type="AlphaFoldDB" id="A0AAV7RHS0"/>
<feature type="region of interest" description="Disordered" evidence="1">
    <location>
        <begin position="1"/>
        <end position="118"/>
    </location>
</feature>